<dbReference type="GO" id="GO:0030313">
    <property type="term" value="C:cell envelope"/>
    <property type="evidence" value="ECO:0007669"/>
    <property type="project" value="UniProtKB-SubCell"/>
</dbReference>
<dbReference type="AlphaFoldDB" id="A0A923LPG4"/>
<proteinExistence type="predicted"/>
<comment type="subcellular location">
    <subcellularLocation>
        <location evidence="1">Cell envelope</location>
    </subcellularLocation>
</comment>
<keyword evidence="2" id="KW-0732">Signal</keyword>
<evidence type="ECO:0000313" key="4">
    <source>
        <dbReference type="EMBL" id="MBC5713551.1"/>
    </source>
</evidence>
<gene>
    <name evidence="4" type="ORF">H8S17_04870</name>
</gene>
<dbReference type="Pfam" id="PF13287">
    <property type="entry name" value="Fn3_assoc"/>
    <property type="match status" value="1"/>
</dbReference>
<organism evidence="4 5">
    <name type="scientific">Roseburia zhanii</name>
    <dbReference type="NCBI Taxonomy" id="2763064"/>
    <lineage>
        <taxon>Bacteria</taxon>
        <taxon>Bacillati</taxon>
        <taxon>Bacillota</taxon>
        <taxon>Clostridia</taxon>
        <taxon>Lachnospirales</taxon>
        <taxon>Lachnospiraceae</taxon>
        <taxon>Roseburia</taxon>
    </lineage>
</organism>
<evidence type="ECO:0000256" key="1">
    <source>
        <dbReference type="ARBA" id="ARBA00004196"/>
    </source>
</evidence>
<feature type="signal peptide" evidence="2">
    <location>
        <begin position="1"/>
        <end position="25"/>
    </location>
</feature>
<dbReference type="InterPro" id="IPR013378">
    <property type="entry name" value="InlB-like_B-rpt"/>
</dbReference>
<evidence type="ECO:0000259" key="3">
    <source>
        <dbReference type="Pfam" id="PF01841"/>
    </source>
</evidence>
<feature type="domain" description="Transglutaminase-like" evidence="3">
    <location>
        <begin position="232"/>
        <end position="320"/>
    </location>
</feature>
<keyword evidence="5" id="KW-1185">Reference proteome</keyword>
<name>A0A923LPG4_9FIRM</name>
<dbReference type="Proteomes" id="UP000606720">
    <property type="component" value="Unassembled WGS sequence"/>
</dbReference>
<dbReference type="Gene3D" id="3.10.620.30">
    <property type="match status" value="1"/>
</dbReference>
<dbReference type="SUPFAM" id="SSF54001">
    <property type="entry name" value="Cysteine proteinases"/>
    <property type="match status" value="1"/>
</dbReference>
<evidence type="ECO:0000256" key="2">
    <source>
        <dbReference type="SAM" id="SignalP"/>
    </source>
</evidence>
<dbReference type="NCBIfam" id="TIGR02543">
    <property type="entry name" value="List_Bact_rpt"/>
    <property type="match status" value="1"/>
</dbReference>
<dbReference type="InterPro" id="IPR026876">
    <property type="entry name" value="Fn3_assoc_repeat"/>
</dbReference>
<comment type="caution">
    <text evidence="4">The sequence shown here is derived from an EMBL/GenBank/DDBJ whole genome shotgun (WGS) entry which is preliminary data.</text>
</comment>
<dbReference type="InterPro" id="IPR013783">
    <property type="entry name" value="Ig-like_fold"/>
</dbReference>
<sequence length="644" mass="70754">MRKSLIAAVMAGVILFGSIPESTFAETTAAEGEIVSIQESYEATDHSIDDTAGTDAFTEELLKKAGGFIQPEYHEAEYGSLSEIYEEDEDDLTKGSAVYQHPWDSYSSNYYYNQLNSNEKTFWDQLDSMCLGYLTGTDTISSTQDKDGKTVYPTKSVIFSNMSGTKALNTALMFKYSNPQYYFLDISVYGSTMGTGGIITLTVFPAFANGTARAAATSRMQSVIDTWMPQINAQPTELLKEKKAHDLICEKVSYDPGYDTKSDDMNEYNQVAYSVFCTDTTVCAGYSQAMQLLMNAAGIDCSIVTSGDHEWNIVRIQNIWYYTDLTWDDFSTEQAAIYGQGVGYKYFNRSNQAFMNDSARLVRSHTPESMWTGYLPELVYDSGATWTDAGTVSTPSVTLTAPQIVCNQDTISMSAPSGGTIYYTTDGTNPSIAYSRAAKYTGAFTITAPTTIKAVAVANGYFDSTVTEVTAIPQYVVSFNANGGYIGKKSVTNTSKTAAYGESVGRLLSPKRKNYVFLGWYTKASGGSRISAATPVSGSTVYYAHWAKIKPVKASISYAKSTASKTMKVKIKKISSASGYVIRYSLNKNMKSAKKKTISETAGKISKLKKKKTYYVQVRMYQKDSATGKKKYGAWSKIKTVKIK</sequence>
<dbReference type="Gene3D" id="2.60.40.10">
    <property type="entry name" value="Immunoglobulins"/>
    <property type="match status" value="1"/>
</dbReference>
<dbReference type="InterPro" id="IPR002931">
    <property type="entry name" value="Transglutaminase-like"/>
</dbReference>
<dbReference type="Pfam" id="PF09479">
    <property type="entry name" value="Flg_new"/>
    <property type="match status" value="1"/>
</dbReference>
<dbReference type="Gene3D" id="2.60.40.4270">
    <property type="entry name" value="Listeria-Bacteroides repeat domain"/>
    <property type="match status" value="1"/>
</dbReference>
<protein>
    <submittedName>
        <fullName evidence="4">InlB B-repeat-containing protein</fullName>
    </submittedName>
</protein>
<dbReference type="RefSeq" id="WP_186866461.1">
    <property type="nucleotide sequence ID" value="NZ_JACOPH010000002.1"/>
</dbReference>
<dbReference type="InterPro" id="IPR038765">
    <property type="entry name" value="Papain-like_cys_pep_sf"/>
</dbReference>
<accession>A0A923LPG4</accession>
<dbReference type="Pfam" id="PF01841">
    <property type="entry name" value="Transglut_core"/>
    <property type="match status" value="1"/>
</dbReference>
<reference evidence="4" key="1">
    <citation type="submission" date="2020-08" db="EMBL/GenBank/DDBJ databases">
        <title>Genome public.</title>
        <authorList>
            <person name="Liu C."/>
            <person name="Sun Q."/>
        </authorList>
    </citation>
    <scope>NUCLEOTIDE SEQUENCE</scope>
    <source>
        <strain evidence="4">BX1005</strain>
    </source>
</reference>
<evidence type="ECO:0000313" key="5">
    <source>
        <dbReference type="Proteomes" id="UP000606720"/>
    </source>
</evidence>
<dbReference type="EMBL" id="JACOPH010000002">
    <property type="protein sequence ID" value="MBC5713551.1"/>
    <property type="molecule type" value="Genomic_DNA"/>
</dbReference>
<feature type="chain" id="PRO_5037296838" evidence="2">
    <location>
        <begin position="26"/>
        <end position="644"/>
    </location>
</feature>
<dbReference type="InterPro" id="IPR042229">
    <property type="entry name" value="Listeria/Bacterioides_rpt_sf"/>
</dbReference>